<proteinExistence type="predicted"/>
<dbReference type="EMBL" id="CP013200">
    <property type="protein sequence ID" value="ALO66660.1"/>
    <property type="molecule type" value="Genomic_DNA"/>
</dbReference>
<organism evidence="1 2">
    <name type="scientific">Arthrobacter alpinus</name>
    <dbReference type="NCBI Taxonomy" id="656366"/>
    <lineage>
        <taxon>Bacteria</taxon>
        <taxon>Bacillati</taxon>
        <taxon>Actinomycetota</taxon>
        <taxon>Actinomycetes</taxon>
        <taxon>Micrococcales</taxon>
        <taxon>Micrococcaceae</taxon>
        <taxon>Arthrobacter</taxon>
    </lineage>
</organism>
<evidence type="ECO:0000313" key="2">
    <source>
        <dbReference type="Proteomes" id="UP000059574"/>
    </source>
</evidence>
<accession>A0A0S2LYY7</accession>
<dbReference type="Pfam" id="PF22880">
    <property type="entry name" value="DUF7019"/>
    <property type="match status" value="1"/>
</dbReference>
<name>A0A0S2LYY7_9MICC</name>
<evidence type="ECO:0000313" key="1">
    <source>
        <dbReference type="EMBL" id="ALO66660.1"/>
    </source>
</evidence>
<reference evidence="1 2" key="2">
    <citation type="journal article" date="2016" name="J. Biotechnol.">
        <title>Complete genome sequence of Arthrobacter alpinus ERGS4:06, a yellow pigmented bacterium tolerant to cold and radiations isolated from Sikkim Himalaya.</title>
        <authorList>
            <person name="Kumar R."/>
            <person name="Singh D."/>
            <person name="Swarnkar M.K."/>
            <person name="Singh A.K."/>
            <person name="Kumar S."/>
        </authorList>
    </citation>
    <scope>NUCLEOTIDE SEQUENCE [LARGE SCALE GENOMIC DNA]</scope>
    <source>
        <strain evidence="1 2">ERGS4:06</strain>
    </source>
</reference>
<reference evidence="2" key="1">
    <citation type="submission" date="2015-11" db="EMBL/GenBank/DDBJ databases">
        <authorList>
            <person name="Kumar R."/>
            <person name="Singh D."/>
            <person name="Swarnkar M.K."/>
            <person name="Singh A.K."/>
            <person name="Kumar S."/>
        </authorList>
    </citation>
    <scope>NUCLEOTIDE SEQUENCE [LARGE SCALE GENOMIC DNA]</scope>
    <source>
        <strain evidence="2">ERGS4:06</strain>
    </source>
</reference>
<sequence>MLYSQVPVKMLKKVSTELKLDLKLASLLIKNNDITDSEYAKIVIVRDVLTKTGTVGTIQFPQTYVSGDELAQWALVAGGTVIWLVKRGATLLVMTGSAQFLVGDRRPEQEFGLHSYAWSALNRMMEDLDVTYEGDPSSTSRMLAGVAHAQRLLAPFQQRISFLAVAQQVVFRKSAANKSQQYWDSFPNIDSIILGSPIYVSLGSTNAI</sequence>
<dbReference type="InterPro" id="IPR054284">
    <property type="entry name" value="DUF7019"/>
</dbReference>
<gene>
    <name evidence="1" type="ORF">AS189_09355</name>
</gene>
<dbReference type="Proteomes" id="UP000059574">
    <property type="component" value="Chromosome"/>
</dbReference>
<dbReference type="AlphaFoldDB" id="A0A0S2LYY7"/>
<protein>
    <submittedName>
        <fullName evidence="1">Uncharacterized protein</fullName>
    </submittedName>
</protein>